<keyword evidence="5" id="KW-0732">Signal</keyword>
<evidence type="ECO:0000256" key="5">
    <source>
        <dbReference type="SAM" id="SignalP"/>
    </source>
</evidence>
<dbReference type="GO" id="GO:0042742">
    <property type="term" value="P:defense response to bacterium"/>
    <property type="evidence" value="ECO:0007669"/>
    <property type="project" value="UniProtKB-KW"/>
</dbReference>
<evidence type="ECO:0000256" key="1">
    <source>
        <dbReference type="ARBA" id="ARBA00012732"/>
    </source>
</evidence>
<dbReference type="Pfam" id="PF00062">
    <property type="entry name" value="Lys"/>
    <property type="match status" value="1"/>
</dbReference>
<reference evidence="6" key="2">
    <citation type="submission" date="2025-09" db="UniProtKB">
        <authorList>
            <consortium name="Ensembl"/>
        </authorList>
    </citation>
    <scope>IDENTIFICATION</scope>
</reference>
<accession>A0A8D2JLT9</accession>
<dbReference type="AlphaFoldDB" id="A0A8D2JLT9"/>
<protein>
    <recommendedName>
        <fullName evidence="1">lysozyme</fullName>
        <ecNumber evidence="1">3.2.1.17</ecNumber>
    </recommendedName>
</protein>
<evidence type="ECO:0000313" key="7">
    <source>
        <dbReference type="Proteomes" id="UP000694545"/>
    </source>
</evidence>
<dbReference type="OMA" id="GIGIGHW"/>
<keyword evidence="7" id="KW-1185">Reference proteome</keyword>
<dbReference type="PANTHER" id="PTHR11407">
    <property type="entry name" value="LYSOZYME C"/>
    <property type="match status" value="1"/>
</dbReference>
<dbReference type="EC" id="3.2.1.17" evidence="1"/>
<keyword evidence="3" id="KW-1015">Disulfide bond</keyword>
<evidence type="ECO:0000256" key="2">
    <source>
        <dbReference type="ARBA" id="ARBA00022638"/>
    </source>
</evidence>
<dbReference type="SUPFAM" id="SSF53955">
    <property type="entry name" value="Lysozyme-like"/>
    <property type="match status" value="1"/>
</dbReference>
<sequence length="144" mass="16546">MTGLVLAFLCLLSGANEARKYSKCEMYEELIRRGLENYHGIGIGHWICLIMFSSRYNTEHYEFQAGHPSYGLFYLSGLKWCHNGRHLTENLCNTDCESEWLLYSYASCALRRSDFFANVPGSRLAWQPNPHHPASPGLMGFSQW</sequence>
<dbReference type="Proteomes" id="UP000694545">
    <property type="component" value="Unplaced"/>
</dbReference>
<evidence type="ECO:0000256" key="3">
    <source>
        <dbReference type="ARBA" id="ARBA00023157"/>
    </source>
</evidence>
<proteinExistence type="inferred from homology"/>
<name>A0A8D2JLT9_VARKO</name>
<reference evidence="6" key="1">
    <citation type="submission" date="2025-08" db="UniProtKB">
        <authorList>
            <consortium name="Ensembl"/>
        </authorList>
    </citation>
    <scope>IDENTIFICATION</scope>
</reference>
<dbReference type="InterPro" id="IPR023346">
    <property type="entry name" value="Lysozyme-like_dom_sf"/>
</dbReference>
<dbReference type="PROSITE" id="PS51348">
    <property type="entry name" value="GLYCOSYL_HYDROL_F22_2"/>
    <property type="match status" value="1"/>
</dbReference>
<keyword evidence="2" id="KW-0929">Antimicrobial</keyword>
<dbReference type="SMART" id="SM00263">
    <property type="entry name" value="LYZ1"/>
    <property type="match status" value="1"/>
</dbReference>
<keyword evidence="2" id="KW-0081">Bacteriolytic enzyme</keyword>
<feature type="chain" id="PRO_5034185112" description="lysozyme" evidence="5">
    <location>
        <begin position="19"/>
        <end position="144"/>
    </location>
</feature>
<dbReference type="GO" id="GO:0031640">
    <property type="term" value="P:killing of cells of another organism"/>
    <property type="evidence" value="ECO:0007669"/>
    <property type="project" value="UniProtKB-KW"/>
</dbReference>
<dbReference type="Ensembl" id="ENSVKKT00000013266.1">
    <property type="protein sequence ID" value="ENSVKKP00000012951.1"/>
    <property type="gene ID" value="ENSVKKG00000008971.1"/>
</dbReference>
<dbReference type="PANTHER" id="PTHR11407:SF63">
    <property type="entry name" value="LYSOZYME C"/>
    <property type="match status" value="1"/>
</dbReference>
<feature type="signal peptide" evidence="5">
    <location>
        <begin position="1"/>
        <end position="18"/>
    </location>
</feature>
<evidence type="ECO:0000256" key="4">
    <source>
        <dbReference type="RuleBase" id="RU004440"/>
    </source>
</evidence>
<organism evidence="6 7">
    <name type="scientific">Varanus komodoensis</name>
    <name type="common">Komodo dragon</name>
    <dbReference type="NCBI Taxonomy" id="61221"/>
    <lineage>
        <taxon>Eukaryota</taxon>
        <taxon>Metazoa</taxon>
        <taxon>Chordata</taxon>
        <taxon>Craniata</taxon>
        <taxon>Vertebrata</taxon>
        <taxon>Euteleostomi</taxon>
        <taxon>Lepidosauria</taxon>
        <taxon>Squamata</taxon>
        <taxon>Bifurcata</taxon>
        <taxon>Unidentata</taxon>
        <taxon>Episquamata</taxon>
        <taxon>Toxicofera</taxon>
        <taxon>Anguimorpha</taxon>
        <taxon>Paleoanguimorpha</taxon>
        <taxon>Varanoidea</taxon>
        <taxon>Varanidae</taxon>
        <taxon>Varanus</taxon>
    </lineage>
</organism>
<dbReference type="PRINTS" id="PR00135">
    <property type="entry name" value="LYZLACT"/>
</dbReference>
<evidence type="ECO:0000313" key="6">
    <source>
        <dbReference type="Ensembl" id="ENSVKKP00000012951.1"/>
    </source>
</evidence>
<comment type="similarity">
    <text evidence="4">Belongs to the glycosyl hydrolase 22 family.</text>
</comment>
<dbReference type="InterPro" id="IPR001916">
    <property type="entry name" value="Glyco_hydro_22"/>
</dbReference>
<dbReference type="Gene3D" id="1.10.530.10">
    <property type="match status" value="1"/>
</dbReference>
<dbReference type="GO" id="GO:0003796">
    <property type="term" value="F:lysozyme activity"/>
    <property type="evidence" value="ECO:0007669"/>
    <property type="project" value="UniProtKB-EC"/>
</dbReference>